<dbReference type="NCBIfam" id="TIGR00126">
    <property type="entry name" value="deoC"/>
    <property type="match status" value="1"/>
</dbReference>
<organism evidence="8 9">
    <name type="scientific">Lentibacillus kapialis</name>
    <dbReference type="NCBI Taxonomy" id="340214"/>
    <lineage>
        <taxon>Bacteria</taxon>
        <taxon>Bacillati</taxon>
        <taxon>Bacillota</taxon>
        <taxon>Bacilli</taxon>
        <taxon>Bacillales</taxon>
        <taxon>Bacillaceae</taxon>
        <taxon>Lentibacillus</taxon>
    </lineage>
</organism>
<gene>
    <name evidence="7 8" type="primary">deoC</name>
    <name evidence="8" type="ORF">GCM10007063_02400</name>
</gene>
<dbReference type="InterPro" id="IPR013785">
    <property type="entry name" value="Aldolase_TIM"/>
</dbReference>
<evidence type="ECO:0000256" key="1">
    <source>
        <dbReference type="ARBA" id="ARBA00010936"/>
    </source>
</evidence>
<reference evidence="8" key="2">
    <citation type="submission" date="2020-09" db="EMBL/GenBank/DDBJ databases">
        <authorList>
            <person name="Sun Q."/>
            <person name="Ohkuma M."/>
        </authorList>
    </citation>
    <scope>NUCLEOTIDE SEQUENCE</scope>
    <source>
        <strain evidence="8">JCM 12580</strain>
    </source>
</reference>
<evidence type="ECO:0000256" key="3">
    <source>
        <dbReference type="ARBA" id="ARBA00023239"/>
    </source>
</evidence>
<evidence type="ECO:0000313" key="8">
    <source>
        <dbReference type="EMBL" id="GGJ83413.1"/>
    </source>
</evidence>
<name>A0A917UT80_9BACI</name>
<comment type="caution">
    <text evidence="8">The sequence shown here is derived from an EMBL/GenBank/DDBJ whole genome shotgun (WGS) entry which is preliminary data.</text>
</comment>
<evidence type="ECO:0000256" key="5">
    <source>
        <dbReference type="ARBA" id="ARBA00048791"/>
    </source>
</evidence>
<evidence type="ECO:0000313" key="9">
    <source>
        <dbReference type="Proteomes" id="UP000658382"/>
    </source>
</evidence>
<dbReference type="InterPro" id="IPR028581">
    <property type="entry name" value="DeoC_typeI"/>
</dbReference>
<evidence type="ECO:0000256" key="6">
    <source>
        <dbReference type="ARBA" id="ARBA00056337"/>
    </source>
</evidence>
<comment type="pathway">
    <text evidence="7">Carbohydrate degradation; 2-deoxy-D-ribose 1-phosphate degradation; D-glyceraldehyde 3-phosphate and acetaldehyde from 2-deoxy-alpha-D-ribose 1-phosphate: step 2/2.</text>
</comment>
<dbReference type="GO" id="GO:0016052">
    <property type="term" value="P:carbohydrate catabolic process"/>
    <property type="evidence" value="ECO:0007669"/>
    <property type="project" value="TreeGrafter"/>
</dbReference>
<dbReference type="SUPFAM" id="SSF51569">
    <property type="entry name" value="Aldolase"/>
    <property type="match status" value="1"/>
</dbReference>
<dbReference type="PANTHER" id="PTHR10889">
    <property type="entry name" value="DEOXYRIBOSE-PHOSPHATE ALDOLASE"/>
    <property type="match status" value="1"/>
</dbReference>
<comment type="catalytic activity">
    <reaction evidence="5 7">
        <text>2-deoxy-D-ribose 5-phosphate = D-glyceraldehyde 3-phosphate + acetaldehyde</text>
        <dbReference type="Rhea" id="RHEA:12821"/>
        <dbReference type="ChEBI" id="CHEBI:15343"/>
        <dbReference type="ChEBI" id="CHEBI:59776"/>
        <dbReference type="ChEBI" id="CHEBI:62877"/>
        <dbReference type="EC" id="4.1.2.4"/>
    </reaction>
</comment>
<dbReference type="InterPro" id="IPR011343">
    <property type="entry name" value="DeoC"/>
</dbReference>
<dbReference type="PANTHER" id="PTHR10889:SF1">
    <property type="entry name" value="DEOXYRIBOSE-PHOSPHATE ALDOLASE"/>
    <property type="match status" value="1"/>
</dbReference>
<dbReference type="Pfam" id="PF01791">
    <property type="entry name" value="DeoC"/>
    <property type="match status" value="1"/>
</dbReference>
<dbReference type="CDD" id="cd00959">
    <property type="entry name" value="DeoC"/>
    <property type="match status" value="1"/>
</dbReference>
<evidence type="ECO:0000256" key="7">
    <source>
        <dbReference type="HAMAP-Rule" id="MF_00114"/>
    </source>
</evidence>
<dbReference type="RefSeq" id="WP_188631228.1">
    <property type="nucleotide sequence ID" value="NZ_BMNQ01000002.1"/>
</dbReference>
<comment type="subcellular location">
    <subcellularLocation>
        <location evidence="7">Cytoplasm</location>
    </subcellularLocation>
</comment>
<feature type="active site" description="Proton donor/acceptor" evidence="7">
    <location>
        <position position="183"/>
    </location>
</feature>
<sequence>MSVNLAQYIDHTQLKPDTAKEKIEQIVQEAREHGFASVCVNPYWVPFCYDSLKNTGVKVCTVIGFPLGATSTSSKVYEAKQAIQDGAEEIDMVINIGEIKAKNDNAAQQDIEAVVEAAKGKALTKVIIETSLLTDDEKVRACKAAKAASADFVKTSTGFSGGGATIEDVKLMRQAVGSEMGIKASGGIRDLATTRAMIDAGATRIGASASVDIIAGERGTSDY</sequence>
<keyword evidence="2 7" id="KW-0963">Cytoplasm</keyword>
<dbReference type="FunFam" id="3.20.20.70:FF:000044">
    <property type="entry name" value="Deoxyribose-phosphate aldolase"/>
    <property type="match status" value="1"/>
</dbReference>
<accession>A0A917UT80</accession>
<dbReference type="Proteomes" id="UP000658382">
    <property type="component" value="Unassembled WGS sequence"/>
</dbReference>
<proteinExistence type="inferred from homology"/>
<dbReference type="HAMAP" id="MF_00114">
    <property type="entry name" value="DeoC_type1"/>
    <property type="match status" value="1"/>
</dbReference>
<dbReference type="Gene3D" id="3.20.20.70">
    <property type="entry name" value="Aldolase class I"/>
    <property type="match status" value="1"/>
</dbReference>
<dbReference type="SMART" id="SM01133">
    <property type="entry name" value="DeoC"/>
    <property type="match status" value="1"/>
</dbReference>
<comment type="similarity">
    <text evidence="1 7">Belongs to the DeoC/FbaB aldolase family. DeoC type 1 subfamily.</text>
</comment>
<keyword evidence="9" id="KW-1185">Reference proteome</keyword>
<evidence type="ECO:0000256" key="4">
    <source>
        <dbReference type="ARBA" id="ARBA00023270"/>
    </source>
</evidence>
<dbReference type="GO" id="GO:0006018">
    <property type="term" value="P:2-deoxyribose 1-phosphate catabolic process"/>
    <property type="evidence" value="ECO:0007669"/>
    <property type="project" value="UniProtKB-UniRule"/>
</dbReference>
<comment type="function">
    <text evidence="6 7">Catalyzes a reversible aldol reaction between acetaldehyde and D-glyceraldehyde 3-phosphate to generate 2-deoxy-D-ribose 5-phosphate.</text>
</comment>
<keyword evidence="3 7" id="KW-0456">Lyase</keyword>
<evidence type="ECO:0000256" key="2">
    <source>
        <dbReference type="ARBA" id="ARBA00022490"/>
    </source>
</evidence>
<dbReference type="EC" id="4.1.2.4" evidence="7"/>
<feature type="active site" description="Schiff-base intermediate with acetaldehyde" evidence="7">
    <location>
        <position position="154"/>
    </location>
</feature>
<dbReference type="GO" id="GO:0004139">
    <property type="term" value="F:deoxyribose-phosphate aldolase activity"/>
    <property type="evidence" value="ECO:0007669"/>
    <property type="project" value="UniProtKB-UniRule"/>
</dbReference>
<dbReference type="GO" id="GO:0009264">
    <property type="term" value="P:deoxyribonucleotide catabolic process"/>
    <property type="evidence" value="ECO:0007669"/>
    <property type="project" value="UniProtKB-UniRule"/>
</dbReference>
<dbReference type="EMBL" id="BMNQ01000002">
    <property type="protein sequence ID" value="GGJ83413.1"/>
    <property type="molecule type" value="Genomic_DNA"/>
</dbReference>
<dbReference type="AlphaFoldDB" id="A0A917UT80"/>
<keyword evidence="4 7" id="KW-0704">Schiff base</keyword>
<dbReference type="GO" id="GO:0005737">
    <property type="term" value="C:cytoplasm"/>
    <property type="evidence" value="ECO:0007669"/>
    <property type="project" value="UniProtKB-SubCell"/>
</dbReference>
<protein>
    <recommendedName>
        <fullName evidence="7">Deoxyribose-phosphate aldolase</fullName>
        <shortName evidence="7">DERA</shortName>
        <ecNumber evidence="7">4.1.2.4</ecNumber>
    </recommendedName>
    <alternativeName>
        <fullName evidence="7">2-deoxy-D-ribose 5-phosphate aldolase</fullName>
    </alternativeName>
    <alternativeName>
        <fullName evidence="7">Phosphodeoxyriboaldolase</fullName>
        <shortName evidence="7">Deoxyriboaldolase</shortName>
    </alternativeName>
</protein>
<dbReference type="InterPro" id="IPR002915">
    <property type="entry name" value="DeoC/FbaB/LacD_aldolase"/>
</dbReference>
<feature type="active site" description="Proton donor/acceptor" evidence="7">
    <location>
        <position position="91"/>
    </location>
</feature>
<dbReference type="PIRSF" id="PIRSF001357">
    <property type="entry name" value="DeoC"/>
    <property type="match status" value="1"/>
</dbReference>
<reference evidence="8" key="1">
    <citation type="journal article" date="2014" name="Int. J. Syst. Evol. Microbiol.">
        <title>Complete genome sequence of Corynebacterium casei LMG S-19264T (=DSM 44701T), isolated from a smear-ripened cheese.</title>
        <authorList>
            <consortium name="US DOE Joint Genome Institute (JGI-PGF)"/>
            <person name="Walter F."/>
            <person name="Albersmeier A."/>
            <person name="Kalinowski J."/>
            <person name="Ruckert C."/>
        </authorList>
    </citation>
    <scope>NUCLEOTIDE SEQUENCE</scope>
    <source>
        <strain evidence="8">JCM 12580</strain>
    </source>
</reference>